<evidence type="ECO:0000256" key="1">
    <source>
        <dbReference type="SAM" id="MobiDB-lite"/>
    </source>
</evidence>
<name>A0ABT6NXS9_9BACT</name>
<evidence type="ECO:0000313" key="3">
    <source>
        <dbReference type="Proteomes" id="UP001160301"/>
    </source>
</evidence>
<gene>
    <name evidence="2" type="ORF">QHF89_26780</name>
</gene>
<sequence length="46" mass="4677">MRRSVPERPAYAGSAAPRGAGERVATGAARFAISSSDAARAVNVDC</sequence>
<dbReference type="Proteomes" id="UP001160301">
    <property type="component" value="Unassembled WGS sequence"/>
</dbReference>
<comment type="caution">
    <text evidence="2">The sequence shown here is derived from an EMBL/GenBank/DDBJ whole genome shotgun (WGS) entry which is preliminary data.</text>
</comment>
<keyword evidence="3" id="KW-1185">Reference proteome</keyword>
<dbReference type="RefSeq" id="WP_284720971.1">
    <property type="nucleotide sequence ID" value="NZ_JARZHI010000026.1"/>
</dbReference>
<organism evidence="2 3">
    <name type="scientific">Polyangium sorediatum</name>
    <dbReference type="NCBI Taxonomy" id="889274"/>
    <lineage>
        <taxon>Bacteria</taxon>
        <taxon>Pseudomonadati</taxon>
        <taxon>Myxococcota</taxon>
        <taxon>Polyangia</taxon>
        <taxon>Polyangiales</taxon>
        <taxon>Polyangiaceae</taxon>
        <taxon>Polyangium</taxon>
    </lineage>
</organism>
<proteinExistence type="predicted"/>
<accession>A0ABT6NXS9</accession>
<evidence type="ECO:0000313" key="2">
    <source>
        <dbReference type="EMBL" id="MDI1433129.1"/>
    </source>
</evidence>
<protein>
    <submittedName>
        <fullName evidence="2">Uncharacterized protein</fullName>
    </submittedName>
</protein>
<reference evidence="2 3" key="1">
    <citation type="submission" date="2023-04" db="EMBL/GenBank/DDBJ databases">
        <title>The genome sequence of Polyangium sorediatum DSM14670.</title>
        <authorList>
            <person name="Zhang X."/>
        </authorList>
    </citation>
    <scope>NUCLEOTIDE SEQUENCE [LARGE SCALE GENOMIC DNA]</scope>
    <source>
        <strain evidence="2 3">DSM 14670</strain>
    </source>
</reference>
<dbReference type="EMBL" id="JARZHI010000026">
    <property type="protein sequence ID" value="MDI1433129.1"/>
    <property type="molecule type" value="Genomic_DNA"/>
</dbReference>
<feature type="region of interest" description="Disordered" evidence="1">
    <location>
        <begin position="1"/>
        <end position="21"/>
    </location>
</feature>